<dbReference type="Proteomes" id="UP000244940">
    <property type="component" value="Unassembled WGS sequence"/>
</dbReference>
<dbReference type="InterPro" id="IPR006015">
    <property type="entry name" value="Universal_stress_UspA"/>
</dbReference>
<dbReference type="Gene3D" id="3.40.50.620">
    <property type="entry name" value="HUPs"/>
    <property type="match status" value="1"/>
</dbReference>
<evidence type="ECO:0000313" key="4">
    <source>
        <dbReference type="Proteomes" id="UP000244940"/>
    </source>
</evidence>
<evidence type="ECO:0000313" key="3">
    <source>
        <dbReference type="EMBL" id="PWE28183.1"/>
    </source>
</evidence>
<dbReference type="InterPro" id="IPR014729">
    <property type="entry name" value="Rossmann-like_a/b/a_fold"/>
</dbReference>
<reference evidence="3 4" key="1">
    <citation type="submission" date="2018-05" db="EMBL/GenBank/DDBJ databases">
        <title>Pararhodobacter marina sp. nov., isolated from deep-sea water of the Indian Ocean.</title>
        <authorList>
            <person name="Lai Q.Sr."/>
            <person name="Liu X."/>
            <person name="Shao Z."/>
        </authorList>
    </citation>
    <scope>NUCLEOTIDE SEQUENCE [LARGE SCALE GENOMIC DNA]</scope>
    <source>
        <strain evidence="3 4">CIC4N-9</strain>
    </source>
</reference>
<gene>
    <name evidence="3" type="ORF">C4N9_12605</name>
</gene>
<dbReference type="PANTHER" id="PTHR46268:SF6">
    <property type="entry name" value="UNIVERSAL STRESS PROTEIN UP12"/>
    <property type="match status" value="1"/>
</dbReference>
<proteinExistence type="inferred from homology"/>
<evidence type="ECO:0000259" key="2">
    <source>
        <dbReference type="Pfam" id="PF00582"/>
    </source>
</evidence>
<dbReference type="SUPFAM" id="SSF52402">
    <property type="entry name" value="Adenine nucleotide alpha hydrolases-like"/>
    <property type="match status" value="1"/>
</dbReference>
<sequence length="145" mass="15255">MTTPPIVVAYDGSGAGERAVTLAQSFAQSSGAALVVAHVLEWSPYSFLTKEEIEERHKRRKEEMTRAEDVLVSPVVAKLQAAGLTVSSDIRFGHVAETLVDIAKARNASQIVIGRIGSSGLGARLFGSVTGTLAQIATVPVTIVP</sequence>
<organism evidence="3 4">
    <name type="scientific">Pararhodobacter marinus</name>
    <dbReference type="NCBI Taxonomy" id="2184063"/>
    <lineage>
        <taxon>Bacteria</taxon>
        <taxon>Pseudomonadati</taxon>
        <taxon>Pseudomonadota</taxon>
        <taxon>Alphaproteobacteria</taxon>
        <taxon>Rhodobacterales</taxon>
        <taxon>Paracoccaceae</taxon>
        <taxon>Pararhodobacter</taxon>
    </lineage>
</organism>
<keyword evidence="4" id="KW-1185">Reference proteome</keyword>
<dbReference type="EMBL" id="QEYD01000007">
    <property type="protein sequence ID" value="PWE28183.1"/>
    <property type="molecule type" value="Genomic_DNA"/>
</dbReference>
<dbReference type="RefSeq" id="WP_109533690.1">
    <property type="nucleotide sequence ID" value="NZ_CAXPUO010000082.1"/>
</dbReference>
<feature type="domain" description="UspA" evidence="2">
    <location>
        <begin position="5"/>
        <end position="145"/>
    </location>
</feature>
<protein>
    <submittedName>
        <fullName evidence="3">Universal stress protein</fullName>
    </submittedName>
</protein>
<dbReference type="CDD" id="cd00293">
    <property type="entry name" value="USP-like"/>
    <property type="match status" value="1"/>
</dbReference>
<dbReference type="Pfam" id="PF00582">
    <property type="entry name" value="Usp"/>
    <property type="match status" value="1"/>
</dbReference>
<name>A0A2U2C8J0_9RHOB</name>
<dbReference type="OrthoDB" id="5186731at2"/>
<evidence type="ECO:0000256" key="1">
    <source>
        <dbReference type="ARBA" id="ARBA00008791"/>
    </source>
</evidence>
<dbReference type="PANTHER" id="PTHR46268">
    <property type="entry name" value="STRESS RESPONSE PROTEIN NHAX"/>
    <property type="match status" value="1"/>
</dbReference>
<accession>A0A2U2C8J0</accession>
<dbReference type="AlphaFoldDB" id="A0A2U2C8J0"/>
<dbReference type="PRINTS" id="PR01438">
    <property type="entry name" value="UNVRSLSTRESS"/>
</dbReference>
<comment type="caution">
    <text evidence="3">The sequence shown here is derived from an EMBL/GenBank/DDBJ whole genome shotgun (WGS) entry which is preliminary data.</text>
</comment>
<dbReference type="InterPro" id="IPR006016">
    <property type="entry name" value="UspA"/>
</dbReference>
<dbReference type="GeneID" id="94365732"/>
<comment type="similarity">
    <text evidence="1">Belongs to the universal stress protein A family.</text>
</comment>